<dbReference type="SMART" id="SM00748">
    <property type="entry name" value="HEPN"/>
    <property type="match status" value="1"/>
</dbReference>
<dbReference type="Proteomes" id="UP000306007">
    <property type="component" value="Chromosome"/>
</dbReference>
<protein>
    <submittedName>
        <fullName evidence="2">HEPN domain-containing protein</fullName>
    </submittedName>
</protein>
<keyword evidence="3" id="KW-1185">Reference proteome</keyword>
<sequence length="138" mass="16332">MHYEEVETLLRRSEDYLELANEAFEREKYDTAVFLTEQALQLYLKAVIIKYSGVRLRTHSIRELLRGVGDALGSEDKVAEFVRQNRGLLRELEDAYIKARYEPRRYYLEDAEDLMGFAQKVRDFVEGLVDAFERRSEE</sequence>
<organism evidence="2 3">
    <name type="scientific">Thermococcus indicus</name>
    <dbReference type="NCBI Taxonomy" id="2586643"/>
    <lineage>
        <taxon>Archaea</taxon>
        <taxon>Methanobacteriati</taxon>
        <taxon>Methanobacteriota</taxon>
        <taxon>Thermococci</taxon>
        <taxon>Thermococcales</taxon>
        <taxon>Thermococcaceae</taxon>
        <taxon>Thermococcus</taxon>
    </lineage>
</organism>
<dbReference type="GeneID" id="40475464"/>
<name>A0A4Y5SP08_9EURY</name>
<dbReference type="PROSITE" id="PS50910">
    <property type="entry name" value="HEPN"/>
    <property type="match status" value="1"/>
</dbReference>
<accession>A0A4Y5SP08</accession>
<dbReference type="SUPFAM" id="SSF81593">
    <property type="entry name" value="Nucleotidyltransferase substrate binding subunit/domain"/>
    <property type="match status" value="1"/>
</dbReference>
<dbReference type="Gene3D" id="1.20.120.330">
    <property type="entry name" value="Nucleotidyltransferases domain 2"/>
    <property type="match status" value="1"/>
</dbReference>
<dbReference type="InterPro" id="IPR007842">
    <property type="entry name" value="HEPN_dom"/>
</dbReference>
<evidence type="ECO:0000313" key="2">
    <source>
        <dbReference type="EMBL" id="QDA31821.1"/>
    </source>
</evidence>
<gene>
    <name evidence="2" type="ORF">FH039_09730</name>
</gene>
<evidence type="ECO:0000259" key="1">
    <source>
        <dbReference type="PROSITE" id="PS50910"/>
    </source>
</evidence>
<dbReference type="RefSeq" id="WP_139681154.1">
    <property type="nucleotide sequence ID" value="NZ_CP040846.1"/>
</dbReference>
<dbReference type="Pfam" id="PF05168">
    <property type="entry name" value="HEPN"/>
    <property type="match status" value="1"/>
</dbReference>
<dbReference type="AlphaFoldDB" id="A0A4Y5SP08"/>
<reference evidence="2 3" key="1">
    <citation type="submission" date="2019-06" db="EMBL/GenBank/DDBJ databases">
        <title>Thermococcus indicus sp. nov., a Fe(III)-reducing hyperthermophilic archaeon isolated from the Onnuri vent field of the Central Indian Ocean ridge.</title>
        <authorList>
            <person name="Lim J.K."/>
            <person name="Kim Y.J."/>
            <person name="Kwon K.K."/>
        </authorList>
    </citation>
    <scope>NUCLEOTIDE SEQUENCE [LARGE SCALE GENOMIC DNA]</scope>
    <source>
        <strain evidence="2 3">IOH1</strain>
    </source>
</reference>
<dbReference type="KEGG" id="tic:FH039_09730"/>
<proteinExistence type="predicted"/>
<dbReference type="EMBL" id="CP040846">
    <property type="protein sequence ID" value="QDA31821.1"/>
    <property type="molecule type" value="Genomic_DNA"/>
</dbReference>
<dbReference type="OrthoDB" id="101044at2157"/>
<feature type="domain" description="HEPN" evidence="1">
    <location>
        <begin position="10"/>
        <end position="121"/>
    </location>
</feature>
<evidence type="ECO:0000313" key="3">
    <source>
        <dbReference type="Proteomes" id="UP000306007"/>
    </source>
</evidence>